<evidence type="ECO:0000313" key="15">
    <source>
        <dbReference type="Proteomes" id="UP000284779"/>
    </source>
</evidence>
<dbReference type="EMBL" id="QRHR01000001">
    <property type="protein sequence ID" value="RHF90646.1"/>
    <property type="molecule type" value="Genomic_DNA"/>
</dbReference>
<dbReference type="InterPro" id="IPR016454">
    <property type="entry name" value="Cysteine_dSase"/>
</dbReference>
<comment type="cofactor">
    <cofactor evidence="1 10">
        <name>pyridoxal 5'-phosphate</name>
        <dbReference type="ChEBI" id="CHEBI:597326"/>
    </cofactor>
</comment>
<dbReference type="Proteomes" id="UP000286186">
    <property type="component" value="Unassembled WGS sequence"/>
</dbReference>
<organism evidence="12 15">
    <name type="scientific">Eubacterium ventriosum</name>
    <dbReference type="NCBI Taxonomy" id="39496"/>
    <lineage>
        <taxon>Bacteria</taxon>
        <taxon>Bacillati</taxon>
        <taxon>Bacillota</taxon>
        <taxon>Clostridia</taxon>
        <taxon>Eubacteriales</taxon>
        <taxon>Eubacteriaceae</taxon>
        <taxon>Eubacterium</taxon>
    </lineage>
</organism>
<comment type="catalytic activity">
    <reaction evidence="9">
        <text>(sulfur carrier)-H + L-cysteine = (sulfur carrier)-SH + L-alanine</text>
        <dbReference type="Rhea" id="RHEA:43892"/>
        <dbReference type="Rhea" id="RHEA-COMP:14737"/>
        <dbReference type="Rhea" id="RHEA-COMP:14739"/>
        <dbReference type="ChEBI" id="CHEBI:29917"/>
        <dbReference type="ChEBI" id="CHEBI:35235"/>
        <dbReference type="ChEBI" id="CHEBI:57972"/>
        <dbReference type="ChEBI" id="CHEBI:64428"/>
        <dbReference type="EC" id="2.8.1.7"/>
    </reaction>
</comment>
<dbReference type="InterPro" id="IPR000192">
    <property type="entry name" value="Aminotrans_V_dom"/>
</dbReference>
<dbReference type="InterPro" id="IPR015421">
    <property type="entry name" value="PyrdxlP-dep_Trfase_major"/>
</dbReference>
<dbReference type="PIRSF" id="PIRSF005572">
    <property type="entry name" value="NifS"/>
    <property type="match status" value="1"/>
</dbReference>
<dbReference type="Gene3D" id="1.10.260.50">
    <property type="match status" value="1"/>
</dbReference>
<dbReference type="AlphaFoldDB" id="A0A413R7F4"/>
<reference evidence="15 16" key="1">
    <citation type="submission" date="2018-08" db="EMBL/GenBank/DDBJ databases">
        <title>A genome reference for cultivated species of the human gut microbiota.</title>
        <authorList>
            <person name="Zou Y."/>
            <person name="Xue W."/>
            <person name="Luo G."/>
        </authorList>
    </citation>
    <scope>NUCLEOTIDE SEQUENCE [LARGE SCALE GENOMIC DNA]</scope>
    <source>
        <strain evidence="14 17">AM23-22</strain>
        <strain evidence="13 16">AM42-30</strain>
        <strain evidence="12 15">AM44-11BH</strain>
    </source>
</reference>
<dbReference type="EMBL" id="QSFV01000025">
    <property type="protein sequence ID" value="RHA79559.1"/>
    <property type="molecule type" value="Genomic_DNA"/>
</dbReference>
<dbReference type="GO" id="GO:0031071">
    <property type="term" value="F:cysteine desulfurase activity"/>
    <property type="evidence" value="ECO:0007669"/>
    <property type="project" value="UniProtKB-EC"/>
</dbReference>
<dbReference type="Gene3D" id="3.40.640.10">
    <property type="entry name" value="Type I PLP-dependent aspartate aminotransferase-like (Major domain)"/>
    <property type="match status" value="1"/>
</dbReference>
<dbReference type="Gene3D" id="3.90.1150.10">
    <property type="entry name" value="Aspartate Aminotransferase, domain 1"/>
    <property type="match status" value="1"/>
</dbReference>
<dbReference type="EC" id="2.8.1.7" evidence="3"/>
<evidence type="ECO:0000256" key="10">
    <source>
        <dbReference type="RuleBase" id="RU004504"/>
    </source>
</evidence>
<dbReference type="InterPro" id="IPR020578">
    <property type="entry name" value="Aminotrans_V_PyrdxlP_BS"/>
</dbReference>
<evidence type="ECO:0000313" key="13">
    <source>
        <dbReference type="EMBL" id="RHA79559.1"/>
    </source>
</evidence>
<sequence length="381" mass="41941">MIYLDNAATTKICEKAVKAMEPYLKEEYGNPSGIYSIGRKTREQVEKVRWTIAKSLNCKPENIFFTSGGTESDNWVLDNGAYLGNHIITSKIEHHAILNKCKQLENEGIKVTYVDVDKNGFVDMEQIKTDYKDGFENPVRTSLVSIMLANNEIGTIEPIRNIAMVAHRKGVLFHTDAVQAFGHIPIDVNYLGVDMLSASSHKFNGPKGVGFLYVRNPKEMMPLIYGGGQEKGKRGGTENVAGIIGMGAAVEDSMRNMSARYNKEKNLRDYMVKRILGEIPNVSLNGHYTNRLPGNASFTFDGINGTSLVVIMDEEGVCISAGSACAASAEKPSHVISALGIPKEKAYGTIRITIGHENTRKEIDYTVEKLKAGVKELRAKS</sequence>
<dbReference type="Proteomes" id="UP000284779">
    <property type="component" value="Unassembled WGS sequence"/>
</dbReference>
<dbReference type="FunFam" id="3.40.640.10:FF:000084">
    <property type="entry name" value="IscS-like cysteine desulfurase"/>
    <property type="match status" value="1"/>
</dbReference>
<gene>
    <name evidence="14" type="ORF">DW652_00040</name>
    <name evidence="13" type="ORF">DW918_07945</name>
    <name evidence="12" type="ORF">DW944_07940</name>
</gene>
<evidence type="ECO:0000313" key="14">
    <source>
        <dbReference type="EMBL" id="RHF90646.1"/>
    </source>
</evidence>
<evidence type="ECO:0000259" key="11">
    <source>
        <dbReference type="Pfam" id="PF00266"/>
    </source>
</evidence>
<evidence type="ECO:0000256" key="8">
    <source>
        <dbReference type="ARBA" id="ARBA00023014"/>
    </source>
</evidence>
<evidence type="ECO:0000256" key="9">
    <source>
        <dbReference type="ARBA" id="ARBA00050776"/>
    </source>
</evidence>
<evidence type="ECO:0000256" key="1">
    <source>
        <dbReference type="ARBA" id="ARBA00001933"/>
    </source>
</evidence>
<evidence type="ECO:0000256" key="6">
    <source>
        <dbReference type="ARBA" id="ARBA00022898"/>
    </source>
</evidence>
<keyword evidence="6" id="KW-0663">Pyridoxal phosphate</keyword>
<proteinExistence type="inferred from homology"/>
<keyword evidence="15" id="KW-1185">Reference proteome</keyword>
<dbReference type="Pfam" id="PF00266">
    <property type="entry name" value="Aminotran_5"/>
    <property type="match status" value="1"/>
</dbReference>
<evidence type="ECO:0000256" key="3">
    <source>
        <dbReference type="ARBA" id="ARBA00012239"/>
    </source>
</evidence>
<name>A0A413R7F4_9FIRM</name>
<evidence type="ECO:0000256" key="5">
    <source>
        <dbReference type="ARBA" id="ARBA00022723"/>
    </source>
</evidence>
<dbReference type="PROSITE" id="PS00595">
    <property type="entry name" value="AA_TRANSFER_CLASS_5"/>
    <property type="match status" value="1"/>
</dbReference>
<accession>A0A413R7F4</accession>
<comment type="similarity">
    <text evidence="2">Belongs to the class-V pyridoxal-phosphate-dependent aminotransferase family. NifS/IscS subfamily.</text>
</comment>
<protein>
    <recommendedName>
        <fullName evidence="3">cysteine desulfurase</fullName>
        <ecNumber evidence="3">2.8.1.7</ecNumber>
    </recommendedName>
</protein>
<keyword evidence="5" id="KW-0479">Metal-binding</keyword>
<keyword evidence="8" id="KW-0411">Iron-sulfur</keyword>
<feature type="domain" description="Aminotransferase class V" evidence="11">
    <location>
        <begin position="2"/>
        <end position="365"/>
    </location>
</feature>
<evidence type="ECO:0000313" key="16">
    <source>
        <dbReference type="Proteomes" id="UP000285740"/>
    </source>
</evidence>
<keyword evidence="4" id="KW-0808">Transferase</keyword>
<dbReference type="InterPro" id="IPR015422">
    <property type="entry name" value="PyrdxlP-dep_Trfase_small"/>
</dbReference>
<dbReference type="GO" id="GO:0051536">
    <property type="term" value="F:iron-sulfur cluster binding"/>
    <property type="evidence" value="ECO:0007669"/>
    <property type="project" value="UniProtKB-KW"/>
</dbReference>
<evidence type="ECO:0000256" key="4">
    <source>
        <dbReference type="ARBA" id="ARBA00022679"/>
    </source>
</evidence>
<comment type="caution">
    <text evidence="12">The sequence shown here is derived from an EMBL/GenBank/DDBJ whole genome shotgun (WGS) entry which is preliminary data.</text>
</comment>
<dbReference type="PANTHER" id="PTHR11601">
    <property type="entry name" value="CYSTEINE DESULFURYLASE FAMILY MEMBER"/>
    <property type="match status" value="1"/>
</dbReference>
<evidence type="ECO:0000256" key="2">
    <source>
        <dbReference type="ARBA" id="ARBA00006490"/>
    </source>
</evidence>
<dbReference type="GO" id="GO:0046872">
    <property type="term" value="F:metal ion binding"/>
    <property type="evidence" value="ECO:0007669"/>
    <property type="project" value="UniProtKB-KW"/>
</dbReference>
<dbReference type="EMBL" id="QSFD01000007">
    <property type="protein sequence ID" value="RHA17992.1"/>
    <property type="molecule type" value="Genomic_DNA"/>
</dbReference>
<evidence type="ECO:0000256" key="7">
    <source>
        <dbReference type="ARBA" id="ARBA00023004"/>
    </source>
</evidence>
<keyword evidence="7" id="KW-0408">Iron</keyword>
<dbReference type="PANTHER" id="PTHR11601:SF34">
    <property type="entry name" value="CYSTEINE DESULFURASE"/>
    <property type="match status" value="1"/>
</dbReference>
<dbReference type="InterPro" id="IPR015424">
    <property type="entry name" value="PyrdxlP-dep_Trfase"/>
</dbReference>
<evidence type="ECO:0000313" key="17">
    <source>
        <dbReference type="Proteomes" id="UP000286186"/>
    </source>
</evidence>
<evidence type="ECO:0000313" key="12">
    <source>
        <dbReference type="EMBL" id="RHA17992.1"/>
    </source>
</evidence>
<dbReference type="Proteomes" id="UP000285740">
    <property type="component" value="Unassembled WGS sequence"/>
</dbReference>
<dbReference type="SUPFAM" id="SSF53383">
    <property type="entry name" value="PLP-dependent transferases"/>
    <property type="match status" value="1"/>
</dbReference>
<dbReference type="RefSeq" id="WP_117970793.1">
    <property type="nucleotide sequence ID" value="NZ_CATWJF010000070.1"/>
</dbReference>